<keyword evidence="5 8" id="KW-0812">Transmembrane</keyword>
<evidence type="ECO:0000256" key="1">
    <source>
        <dbReference type="ARBA" id="ARBA00004141"/>
    </source>
</evidence>
<keyword evidence="4" id="KW-0309">Germination</keyword>
<comment type="similarity">
    <text evidence="2">Belongs to the amino acid-polyamine-organocation (APC) superfamily. Spore germination protein (SGP) (TC 2.A.3.9) family.</text>
</comment>
<evidence type="ECO:0000313" key="10">
    <source>
        <dbReference type="Proteomes" id="UP001597541"/>
    </source>
</evidence>
<dbReference type="PANTHER" id="PTHR34975:SF2">
    <property type="entry name" value="SPORE GERMINATION PROTEIN A2"/>
    <property type="match status" value="1"/>
</dbReference>
<evidence type="ECO:0000313" key="9">
    <source>
        <dbReference type="EMBL" id="MFD2614819.1"/>
    </source>
</evidence>
<accession>A0ABW5PIY7</accession>
<feature type="transmembrane region" description="Helical" evidence="8">
    <location>
        <begin position="12"/>
        <end position="32"/>
    </location>
</feature>
<dbReference type="Pfam" id="PF03845">
    <property type="entry name" value="Spore_permease"/>
    <property type="match status" value="1"/>
</dbReference>
<evidence type="ECO:0000256" key="6">
    <source>
        <dbReference type="ARBA" id="ARBA00022989"/>
    </source>
</evidence>
<feature type="transmembrane region" description="Helical" evidence="8">
    <location>
        <begin position="338"/>
        <end position="358"/>
    </location>
</feature>
<comment type="caution">
    <text evidence="9">The sequence shown here is derived from an EMBL/GenBank/DDBJ whole genome shotgun (WGS) entry which is preliminary data.</text>
</comment>
<feature type="transmembrane region" description="Helical" evidence="8">
    <location>
        <begin position="97"/>
        <end position="120"/>
    </location>
</feature>
<comment type="subcellular location">
    <subcellularLocation>
        <location evidence="1">Membrane</location>
        <topology evidence="1">Multi-pass membrane protein</topology>
    </subcellularLocation>
</comment>
<keyword evidence="6 8" id="KW-1133">Transmembrane helix</keyword>
<proteinExistence type="inferred from homology"/>
<keyword evidence="3" id="KW-0813">Transport</keyword>
<organism evidence="9 10">
    <name type="scientific">Paenibacillus gansuensis</name>
    <dbReference type="NCBI Taxonomy" id="306542"/>
    <lineage>
        <taxon>Bacteria</taxon>
        <taxon>Bacillati</taxon>
        <taxon>Bacillota</taxon>
        <taxon>Bacilli</taxon>
        <taxon>Bacillales</taxon>
        <taxon>Paenibacillaceae</taxon>
        <taxon>Paenibacillus</taxon>
    </lineage>
</organism>
<evidence type="ECO:0000256" key="5">
    <source>
        <dbReference type="ARBA" id="ARBA00022692"/>
    </source>
</evidence>
<feature type="transmembrane region" description="Helical" evidence="8">
    <location>
        <begin position="226"/>
        <end position="246"/>
    </location>
</feature>
<name>A0ABW5PIY7_9BACL</name>
<feature type="transmembrane region" description="Helical" evidence="8">
    <location>
        <begin position="44"/>
        <end position="63"/>
    </location>
</feature>
<evidence type="ECO:0000256" key="8">
    <source>
        <dbReference type="SAM" id="Phobius"/>
    </source>
</evidence>
<keyword evidence="10" id="KW-1185">Reference proteome</keyword>
<dbReference type="PANTHER" id="PTHR34975">
    <property type="entry name" value="SPORE GERMINATION PROTEIN A2"/>
    <property type="match status" value="1"/>
</dbReference>
<sequence>MNISIKDKFQISPILVFFLLFANLLDLGFLNYQRTLVTHAGFNAWISVILSGLSIHAIVWIIYKLFQYSKDSSNSDLVSVNRVCFGRAAGKLADIAVLLYFLLGAFLSFRGYIIIIQVWFFPEMPIWFVGITFITLLYYTITGGLRSITGLSFWGTAASVIYLIPLLFLLWKYLHPLNLLPLLDHSPIELLMSSKSMISQYTGISSILMIYPFIQSPVKSKKWSHLAVLTATAIYLIIILITYMFYSEEQLKLIVWPTLHMYMVLQIPLIQRLEYMIVPIFLISITANISLHLWMACRTAKRSLKVKQWPSLLLFLLALYTFSFFIKDYDGLRTVDKIYETIGCFFLYMYIPLLFILMKVKKMRGQLR</sequence>
<dbReference type="InterPro" id="IPR004761">
    <property type="entry name" value="Spore_GerAB"/>
</dbReference>
<dbReference type="Proteomes" id="UP001597541">
    <property type="component" value="Unassembled WGS sequence"/>
</dbReference>
<keyword evidence="7 8" id="KW-0472">Membrane</keyword>
<feature type="transmembrane region" description="Helical" evidence="8">
    <location>
        <begin position="126"/>
        <end position="145"/>
    </location>
</feature>
<feature type="transmembrane region" description="Helical" evidence="8">
    <location>
        <begin position="275"/>
        <end position="297"/>
    </location>
</feature>
<evidence type="ECO:0000256" key="4">
    <source>
        <dbReference type="ARBA" id="ARBA00022544"/>
    </source>
</evidence>
<protein>
    <submittedName>
        <fullName evidence="9">GerAB/ArcD/ProY family transporter</fullName>
    </submittedName>
</protein>
<dbReference type="EMBL" id="JBHUME010000014">
    <property type="protein sequence ID" value="MFD2614819.1"/>
    <property type="molecule type" value="Genomic_DNA"/>
</dbReference>
<reference evidence="10" key="1">
    <citation type="journal article" date="2019" name="Int. J. Syst. Evol. Microbiol.">
        <title>The Global Catalogue of Microorganisms (GCM) 10K type strain sequencing project: providing services to taxonomists for standard genome sequencing and annotation.</title>
        <authorList>
            <consortium name="The Broad Institute Genomics Platform"/>
            <consortium name="The Broad Institute Genome Sequencing Center for Infectious Disease"/>
            <person name="Wu L."/>
            <person name="Ma J."/>
        </authorList>
    </citation>
    <scope>NUCLEOTIDE SEQUENCE [LARGE SCALE GENOMIC DNA]</scope>
    <source>
        <strain evidence="10">KCTC 3950</strain>
    </source>
</reference>
<evidence type="ECO:0000256" key="3">
    <source>
        <dbReference type="ARBA" id="ARBA00022448"/>
    </source>
</evidence>
<feature type="transmembrane region" description="Helical" evidence="8">
    <location>
        <begin position="309"/>
        <end position="326"/>
    </location>
</feature>
<evidence type="ECO:0000256" key="7">
    <source>
        <dbReference type="ARBA" id="ARBA00023136"/>
    </source>
</evidence>
<feature type="transmembrane region" description="Helical" evidence="8">
    <location>
        <begin position="152"/>
        <end position="174"/>
    </location>
</feature>
<gene>
    <name evidence="9" type="ORF">ACFSUF_20600</name>
</gene>
<evidence type="ECO:0000256" key="2">
    <source>
        <dbReference type="ARBA" id="ARBA00007998"/>
    </source>
</evidence>
<dbReference type="RefSeq" id="WP_377606100.1">
    <property type="nucleotide sequence ID" value="NZ_JBHUME010000014.1"/>
</dbReference>